<dbReference type="RefSeq" id="WP_273940976.1">
    <property type="nucleotide sequence ID" value="NZ_CP097263.1"/>
</dbReference>
<dbReference type="EMBL" id="JBHLUD010000004">
    <property type="protein sequence ID" value="MFC0542560.1"/>
    <property type="molecule type" value="Genomic_DNA"/>
</dbReference>
<comment type="caution">
    <text evidence="2">The sequence shown here is derived from an EMBL/GenBank/DDBJ whole genome shotgun (WGS) entry which is preliminary data.</text>
</comment>
<dbReference type="Gene3D" id="3.10.450.50">
    <property type="match status" value="1"/>
</dbReference>
<protein>
    <submittedName>
        <fullName evidence="2">Nuclear transport factor 2 family protein</fullName>
    </submittedName>
</protein>
<dbReference type="SUPFAM" id="SSF54427">
    <property type="entry name" value="NTF2-like"/>
    <property type="match status" value="1"/>
</dbReference>
<keyword evidence="3" id="KW-1185">Reference proteome</keyword>
<dbReference type="Pfam" id="PF13577">
    <property type="entry name" value="SnoaL_4"/>
    <property type="match status" value="1"/>
</dbReference>
<feature type="domain" description="SnoaL-like" evidence="1">
    <location>
        <begin position="6"/>
        <end position="128"/>
    </location>
</feature>
<evidence type="ECO:0000259" key="1">
    <source>
        <dbReference type="Pfam" id="PF13577"/>
    </source>
</evidence>
<dbReference type="InterPro" id="IPR037401">
    <property type="entry name" value="SnoaL-like"/>
</dbReference>
<gene>
    <name evidence="2" type="ORF">ACFFH7_13765</name>
</gene>
<dbReference type="Proteomes" id="UP001589810">
    <property type="component" value="Unassembled WGS sequence"/>
</dbReference>
<name>A0ABV6MQH6_9PSEU</name>
<evidence type="ECO:0000313" key="2">
    <source>
        <dbReference type="EMBL" id="MFC0542560.1"/>
    </source>
</evidence>
<accession>A0ABV6MQH6</accession>
<dbReference type="InterPro" id="IPR032710">
    <property type="entry name" value="NTF2-like_dom_sf"/>
</dbReference>
<sequence>MAKSLQELSDRLEIQDLLVDYSYAVDRREWAALDEVFTADAKIDLTATGGVSGELATIKRFLAGTQRHFAASQHLVAASKIELAGDTASGRTMCHNPLVFKGGEVMFVGLWYIDRFVRTEKGWRIAERAQELAFFHNAPAEVVSRASRSE</sequence>
<evidence type="ECO:0000313" key="3">
    <source>
        <dbReference type="Proteomes" id="UP001589810"/>
    </source>
</evidence>
<organism evidence="2 3">
    <name type="scientific">Kutzneria chonburiensis</name>
    <dbReference type="NCBI Taxonomy" id="1483604"/>
    <lineage>
        <taxon>Bacteria</taxon>
        <taxon>Bacillati</taxon>
        <taxon>Actinomycetota</taxon>
        <taxon>Actinomycetes</taxon>
        <taxon>Pseudonocardiales</taxon>
        <taxon>Pseudonocardiaceae</taxon>
        <taxon>Kutzneria</taxon>
    </lineage>
</organism>
<proteinExistence type="predicted"/>
<reference evidence="2 3" key="1">
    <citation type="submission" date="2024-09" db="EMBL/GenBank/DDBJ databases">
        <authorList>
            <person name="Sun Q."/>
            <person name="Mori K."/>
        </authorList>
    </citation>
    <scope>NUCLEOTIDE SEQUENCE [LARGE SCALE GENOMIC DNA]</scope>
    <source>
        <strain evidence="2 3">TBRC 1432</strain>
    </source>
</reference>